<feature type="signal peptide" evidence="1">
    <location>
        <begin position="1"/>
        <end position="18"/>
    </location>
</feature>
<dbReference type="AlphaFoldDB" id="A0A1Y5F9S1"/>
<gene>
    <name evidence="2" type="ORF">A9Q84_17870</name>
</gene>
<dbReference type="EMBL" id="MAAO01000011">
    <property type="protein sequence ID" value="OUR94170.1"/>
    <property type="molecule type" value="Genomic_DNA"/>
</dbReference>
<proteinExistence type="predicted"/>
<dbReference type="Proteomes" id="UP000196531">
    <property type="component" value="Unassembled WGS sequence"/>
</dbReference>
<name>A0A1Y5F9S1_9BACT</name>
<organism evidence="2 3">
    <name type="scientific">Halobacteriovorax marinus</name>
    <dbReference type="NCBI Taxonomy" id="97084"/>
    <lineage>
        <taxon>Bacteria</taxon>
        <taxon>Pseudomonadati</taxon>
        <taxon>Bdellovibrionota</taxon>
        <taxon>Bacteriovoracia</taxon>
        <taxon>Bacteriovoracales</taxon>
        <taxon>Halobacteriovoraceae</taxon>
        <taxon>Halobacteriovorax</taxon>
    </lineage>
</organism>
<sequence>MKSTMIFGLMVLCGSIFAAEVDTFTARFEYFEDISSVVNRKANESIKAAVAKTQSLSECTSEKSEKVLYKELRKFFANHTKGKFLIDLLHSDEVFKRITPSLDSIYSEWEPLDGQSLGGIFGFRRKLPLSPLVKFFDRFIGIDKFEHMFGMGRRYFLNYYFKGHSLEKVLKRGIFGEKFILGGSMMGTGVFSFGDLSANFNGMRFWNHMLQRRDDVLGSEYNVGPYILCENNKFVVNTINPVDFNNYVDPSMDESINCPKFATKRAVRKYKRALKELGVTCPMSKADLEIAVKKYSVKTSSDEKSKSISHWILNTGIVEDVSYFNEF</sequence>
<accession>A0A1Y5F9S1</accession>
<evidence type="ECO:0000313" key="3">
    <source>
        <dbReference type="Proteomes" id="UP000196531"/>
    </source>
</evidence>
<evidence type="ECO:0008006" key="4">
    <source>
        <dbReference type="Google" id="ProtNLM"/>
    </source>
</evidence>
<keyword evidence="1" id="KW-0732">Signal</keyword>
<evidence type="ECO:0000256" key="1">
    <source>
        <dbReference type="SAM" id="SignalP"/>
    </source>
</evidence>
<protein>
    <recommendedName>
        <fullName evidence="4">Lipoprotein</fullName>
    </recommendedName>
</protein>
<feature type="chain" id="PRO_5012170006" description="Lipoprotein" evidence="1">
    <location>
        <begin position="19"/>
        <end position="327"/>
    </location>
</feature>
<comment type="caution">
    <text evidence="2">The sequence shown here is derived from an EMBL/GenBank/DDBJ whole genome shotgun (WGS) entry which is preliminary data.</text>
</comment>
<evidence type="ECO:0000313" key="2">
    <source>
        <dbReference type="EMBL" id="OUR94170.1"/>
    </source>
</evidence>
<reference evidence="3" key="1">
    <citation type="journal article" date="2017" name="Proc. Natl. Acad. Sci. U.S.A.">
        <title>Simulation of Deepwater Horizon oil plume reveals substrate specialization within a complex community of hydrocarbon-degraders.</title>
        <authorList>
            <person name="Hu P."/>
            <person name="Dubinsky E.A."/>
            <person name="Probst A.J."/>
            <person name="Wang J."/>
            <person name="Sieber C.M.K."/>
            <person name="Tom L.M."/>
            <person name="Gardinali P."/>
            <person name="Banfield J.F."/>
            <person name="Atlas R.M."/>
            <person name="Andersen G.L."/>
        </authorList>
    </citation>
    <scope>NUCLEOTIDE SEQUENCE [LARGE SCALE GENOMIC DNA]</scope>
</reference>